<gene>
    <name evidence="1" type="ORF">OCTVUL_1B021805</name>
</gene>
<name>A0AA36BK79_OCTVU</name>
<accession>A0AA36BK79</accession>
<organism evidence="1 2">
    <name type="scientific">Octopus vulgaris</name>
    <name type="common">Common octopus</name>
    <dbReference type="NCBI Taxonomy" id="6645"/>
    <lineage>
        <taxon>Eukaryota</taxon>
        <taxon>Metazoa</taxon>
        <taxon>Spiralia</taxon>
        <taxon>Lophotrochozoa</taxon>
        <taxon>Mollusca</taxon>
        <taxon>Cephalopoda</taxon>
        <taxon>Coleoidea</taxon>
        <taxon>Octopodiformes</taxon>
        <taxon>Octopoda</taxon>
        <taxon>Incirrata</taxon>
        <taxon>Octopodidae</taxon>
        <taxon>Octopus</taxon>
    </lineage>
</organism>
<sequence>MSPCKLLCESLATKVGLHRSHTKLTGKCSFNFFGLWSSYNLQFERHSSRSGDAVLIKTAPYHSQIFCFH</sequence>
<evidence type="ECO:0000313" key="2">
    <source>
        <dbReference type="Proteomes" id="UP001162480"/>
    </source>
</evidence>
<protein>
    <submittedName>
        <fullName evidence="1">Uncharacterized protein</fullName>
    </submittedName>
</protein>
<reference evidence="1" key="1">
    <citation type="submission" date="2023-08" db="EMBL/GenBank/DDBJ databases">
        <authorList>
            <person name="Alioto T."/>
            <person name="Alioto T."/>
            <person name="Gomez Garrido J."/>
        </authorList>
    </citation>
    <scope>NUCLEOTIDE SEQUENCE</scope>
</reference>
<dbReference type="EMBL" id="OX597831">
    <property type="protein sequence ID" value="CAI9735885.1"/>
    <property type="molecule type" value="Genomic_DNA"/>
</dbReference>
<evidence type="ECO:0000313" key="1">
    <source>
        <dbReference type="EMBL" id="CAI9735885.1"/>
    </source>
</evidence>
<proteinExistence type="predicted"/>
<dbReference type="AlphaFoldDB" id="A0AA36BK79"/>
<dbReference type="Proteomes" id="UP001162480">
    <property type="component" value="Chromosome 18"/>
</dbReference>
<keyword evidence="2" id="KW-1185">Reference proteome</keyword>